<evidence type="ECO:0000256" key="5">
    <source>
        <dbReference type="ARBA" id="ARBA00022884"/>
    </source>
</evidence>
<evidence type="ECO:0000256" key="6">
    <source>
        <dbReference type="ARBA" id="ARBA00022917"/>
    </source>
</evidence>
<accession>A0A642UPH4</accession>
<evidence type="ECO:0000313" key="11">
    <source>
        <dbReference type="EMBL" id="KAA8902887.1"/>
    </source>
</evidence>
<keyword evidence="12" id="KW-1185">Reference proteome</keyword>
<keyword evidence="5 7" id="KW-0694">RNA-binding</keyword>
<sequence>MPEFSEDIYAGEEDIDFSDLEKQYETNPEFGLEQFIVIDGAPAVPAKKVEALTRVLKKMFGSVGKVESFYMPTNEDGSTKGYIFLEYADGEQANEAIKQYHHKKLDVKHTLLVNKLADVERYGFSGAVATEYVEPEIPEFTPREHLRNWLTDPSGRDQFLVQKGKAVEIYWNKKPGGGQPELAMEHPVNTQTFTRWSPKGTFLCTFHLEGVQVRGGPNWNVLGQFPHRKPEAIDFSPNEKFLVTISKEPIMLPPADHAEERARCPFTERDEGNSIVVWDVKTALPLRTFPLQAADTQKKSWPIFKWSSDDRYFARAIPGESLAIYEAPGMGLLDKKSVKIPGISDFEFAPAPVQLEGKKEPTQVLCFWSPELANQTARVSIMEVPSKEIVRSRNLFNVAGCRLHWQDQARFLCVKVDRHTKTKKSTYTNLEFFRLQEKAIPVEVLELKETVMNFAWEPKGDRFAIVSRADTPAGPAPPAHSPAAGQPAPAGKPNLSFYALERAKGLLGKWRLLKNVEKKTANSLFWSPRGRFLVTANIIPSGQVEMDFWDFDHDVSNNTEDNLAHIGSVEHYGMTDVQWDPSGRFVATYSSSWRHKIQNGYKIWDFRGSNLLEEDADHFGCLIWRPRPESLLSKDQKKKIRKDLKSFSRKFDEDDAMEASEANRELIMRRRAALAEWREWREQMEKKLSDAGIVPESQKITEGEGDDIIEEITEEVLEEKEEELD</sequence>
<dbReference type="Gene3D" id="2.130.10.10">
    <property type="entry name" value="YVTN repeat-like/Quinoprotein amine dehydrogenase"/>
    <property type="match status" value="1"/>
</dbReference>
<protein>
    <recommendedName>
        <fullName evidence="7">Eukaryotic translation initiation factor 3 subunit B</fullName>
        <shortName evidence="7">eIF3b</shortName>
    </recommendedName>
    <alternativeName>
        <fullName evidence="7">Eukaryotic translation initiation factor 3 90 kDa subunit homolog</fullName>
        <shortName evidence="7">eIF3 p90</shortName>
    </alternativeName>
    <alternativeName>
        <fullName evidence="7">Translation initiation factor eIF3, p90 subunit homolog</fullName>
    </alternativeName>
</protein>
<dbReference type="InterPro" id="IPR013979">
    <property type="entry name" value="TIF_beta_prop-like"/>
</dbReference>
<dbReference type="InterPro" id="IPR012677">
    <property type="entry name" value="Nucleotide-bd_a/b_plait_sf"/>
</dbReference>
<dbReference type="GO" id="GO:0016282">
    <property type="term" value="C:eukaryotic 43S preinitiation complex"/>
    <property type="evidence" value="ECO:0007669"/>
    <property type="project" value="UniProtKB-UniRule"/>
</dbReference>
<dbReference type="GO" id="GO:0001732">
    <property type="term" value="P:formation of cytoplasmic translation initiation complex"/>
    <property type="evidence" value="ECO:0007669"/>
    <property type="project" value="UniProtKB-UniRule"/>
</dbReference>
<feature type="region of interest" description="Disordered" evidence="9">
    <location>
        <begin position="469"/>
        <end position="488"/>
    </location>
</feature>
<dbReference type="Gene3D" id="3.30.70.330">
    <property type="match status" value="1"/>
</dbReference>
<dbReference type="GO" id="GO:0033290">
    <property type="term" value="C:eukaryotic 48S preinitiation complex"/>
    <property type="evidence" value="ECO:0007669"/>
    <property type="project" value="UniProtKB-UniRule"/>
</dbReference>
<keyword evidence="2 7" id="KW-0963">Cytoplasm</keyword>
<dbReference type="OrthoDB" id="10250414at2759"/>
<dbReference type="InterPro" id="IPR034363">
    <property type="entry name" value="eIF3B_RRM"/>
</dbReference>
<dbReference type="FunFam" id="3.30.70.330:FF:000235">
    <property type="entry name" value="Eukaryotic translation initiation factor 3 subunit B"/>
    <property type="match status" value="1"/>
</dbReference>
<comment type="function">
    <text evidence="7">RNA-binding component of the eukaryotic translation initiation factor 3 (eIF-3) complex, which is involved in protein synthesis of a specialized repertoire of mRNAs and, together with other initiation factors, stimulates binding of mRNA and methionyl-tRNAi to the 40S ribosome. The eIF-3 complex specifically targets and initiates translation of a subset of mRNAs involved in cell proliferation.</text>
</comment>
<dbReference type="GO" id="GO:0003723">
    <property type="term" value="F:RNA binding"/>
    <property type="evidence" value="ECO:0007669"/>
    <property type="project" value="UniProtKB-UniRule"/>
</dbReference>
<dbReference type="HAMAP" id="MF_03001">
    <property type="entry name" value="eIF3b"/>
    <property type="match status" value="1"/>
</dbReference>
<dbReference type="Proteomes" id="UP000761534">
    <property type="component" value="Unassembled WGS sequence"/>
</dbReference>
<dbReference type="SMART" id="SM00360">
    <property type="entry name" value="RRM"/>
    <property type="match status" value="1"/>
</dbReference>
<comment type="caution">
    <text evidence="11">The sequence shown here is derived from an EMBL/GenBank/DDBJ whole genome shotgun (WGS) entry which is preliminary data.</text>
</comment>
<name>A0A642UPH4_9ASCO</name>
<comment type="similarity">
    <text evidence="7 8">Belongs to the eIF-3 subunit B family.</text>
</comment>
<keyword evidence="4" id="KW-0853">WD repeat</keyword>
<evidence type="ECO:0000313" key="12">
    <source>
        <dbReference type="Proteomes" id="UP000761534"/>
    </source>
</evidence>
<keyword evidence="6 7" id="KW-0648">Protein biosynthesis</keyword>
<dbReference type="PIRSF" id="PIRSF036424">
    <property type="entry name" value="eIF3b"/>
    <property type="match status" value="1"/>
</dbReference>
<evidence type="ECO:0000256" key="1">
    <source>
        <dbReference type="ARBA" id="ARBA00004496"/>
    </source>
</evidence>
<dbReference type="InterPro" id="IPR035979">
    <property type="entry name" value="RBD_domain_sf"/>
</dbReference>
<evidence type="ECO:0000256" key="2">
    <source>
        <dbReference type="ARBA" id="ARBA00022490"/>
    </source>
</evidence>
<evidence type="ECO:0000256" key="7">
    <source>
        <dbReference type="HAMAP-Rule" id="MF_03001"/>
    </source>
</evidence>
<dbReference type="Pfam" id="PF00076">
    <property type="entry name" value="RRM_1"/>
    <property type="match status" value="1"/>
</dbReference>
<dbReference type="CDD" id="cd12278">
    <property type="entry name" value="RRM_eIF3B"/>
    <property type="match status" value="1"/>
</dbReference>
<dbReference type="AlphaFoldDB" id="A0A642UPH4"/>
<evidence type="ECO:0000259" key="10">
    <source>
        <dbReference type="PROSITE" id="PS50102"/>
    </source>
</evidence>
<proteinExistence type="inferred from homology"/>
<dbReference type="PANTHER" id="PTHR14068:SF0">
    <property type="entry name" value="EUKARYOTIC TRANSLATION INITIATION FACTOR 3 SUBUNIT B"/>
    <property type="match status" value="1"/>
</dbReference>
<evidence type="ECO:0000256" key="4">
    <source>
        <dbReference type="ARBA" id="ARBA00022574"/>
    </source>
</evidence>
<evidence type="ECO:0000256" key="9">
    <source>
        <dbReference type="SAM" id="MobiDB-lite"/>
    </source>
</evidence>
<dbReference type="InterPro" id="IPR000504">
    <property type="entry name" value="RRM_dom"/>
</dbReference>
<organism evidence="11 12">
    <name type="scientific">Trichomonascus ciferrii</name>
    <dbReference type="NCBI Taxonomy" id="44093"/>
    <lineage>
        <taxon>Eukaryota</taxon>
        <taxon>Fungi</taxon>
        <taxon>Dikarya</taxon>
        <taxon>Ascomycota</taxon>
        <taxon>Saccharomycotina</taxon>
        <taxon>Dipodascomycetes</taxon>
        <taxon>Dipodascales</taxon>
        <taxon>Trichomonascaceae</taxon>
        <taxon>Trichomonascus</taxon>
        <taxon>Trichomonascus ciferrii complex</taxon>
    </lineage>
</organism>
<gene>
    <name evidence="7" type="primary">PRT1</name>
    <name evidence="11" type="ORF">TRICI_005811</name>
</gene>
<dbReference type="GO" id="GO:0031369">
    <property type="term" value="F:translation initiation factor binding"/>
    <property type="evidence" value="ECO:0007669"/>
    <property type="project" value="InterPro"/>
</dbReference>
<dbReference type="GO" id="GO:0003743">
    <property type="term" value="F:translation initiation factor activity"/>
    <property type="evidence" value="ECO:0007669"/>
    <property type="project" value="UniProtKB-UniRule"/>
</dbReference>
<comment type="function">
    <text evidence="8">Component of the eukaryotic translation initiation factor 3 (eIF-3) complex, which is involved in protein synthesis and, together with other initiation factors, stimulates binding of mRNA and methionyl-tRNAi to the 40S ribosome.</text>
</comment>
<dbReference type="InterPro" id="IPR015943">
    <property type="entry name" value="WD40/YVTN_repeat-like_dom_sf"/>
</dbReference>
<dbReference type="VEuPathDB" id="FungiDB:TRICI_005811"/>
<dbReference type="PANTHER" id="PTHR14068">
    <property type="entry name" value="EUKARYOTIC TRANSLATION INITIATION FACTOR 3 EIF3 -RELATED"/>
    <property type="match status" value="1"/>
</dbReference>
<reference evidence="11" key="1">
    <citation type="journal article" date="2019" name="G3 (Bethesda)">
        <title>Genome Assemblies of Two Rare Opportunistic Yeast Pathogens: Diutina rugosa (syn. Candida rugosa) and Trichomonascus ciferrii (syn. Candida ciferrii).</title>
        <authorList>
            <person name="Mixao V."/>
            <person name="Saus E."/>
            <person name="Hansen A.P."/>
            <person name="Lass-Florl C."/>
            <person name="Gabaldon T."/>
        </authorList>
    </citation>
    <scope>NUCLEOTIDE SEQUENCE</scope>
    <source>
        <strain evidence="11">CBS 4856</strain>
    </source>
</reference>
<dbReference type="InterPro" id="IPR011400">
    <property type="entry name" value="EIF3B"/>
</dbReference>
<evidence type="ECO:0000256" key="3">
    <source>
        <dbReference type="ARBA" id="ARBA00022540"/>
    </source>
</evidence>
<dbReference type="Pfam" id="PF08662">
    <property type="entry name" value="eIF2A"/>
    <property type="match status" value="2"/>
</dbReference>
<keyword evidence="3 7" id="KW-0396">Initiation factor</keyword>
<comment type="subunit">
    <text evidence="7 8">Component of the eukaryotic translation initiation factor 3 (eIF-3) complex.</text>
</comment>
<comment type="subcellular location">
    <subcellularLocation>
        <location evidence="1 7 8">Cytoplasm</location>
    </subcellularLocation>
</comment>
<feature type="domain" description="RRM" evidence="10">
    <location>
        <begin position="34"/>
        <end position="118"/>
    </location>
</feature>
<evidence type="ECO:0000256" key="8">
    <source>
        <dbReference type="PIRNR" id="PIRNR036424"/>
    </source>
</evidence>
<dbReference type="GO" id="GO:0005852">
    <property type="term" value="C:eukaryotic translation initiation factor 3 complex"/>
    <property type="evidence" value="ECO:0007669"/>
    <property type="project" value="UniProtKB-UniRule"/>
</dbReference>
<dbReference type="PROSITE" id="PS50102">
    <property type="entry name" value="RRM"/>
    <property type="match status" value="1"/>
</dbReference>
<dbReference type="EMBL" id="SWFS01000456">
    <property type="protein sequence ID" value="KAA8902887.1"/>
    <property type="molecule type" value="Genomic_DNA"/>
</dbReference>
<dbReference type="SUPFAM" id="SSF82171">
    <property type="entry name" value="DPP6 N-terminal domain-like"/>
    <property type="match status" value="1"/>
</dbReference>
<dbReference type="SUPFAM" id="SSF54928">
    <property type="entry name" value="RNA-binding domain, RBD"/>
    <property type="match status" value="1"/>
</dbReference>